<name>A0ABN8Y3Y1_RANTA</name>
<evidence type="ECO:0000313" key="1">
    <source>
        <dbReference type="EMBL" id="CAI9156285.1"/>
    </source>
</evidence>
<evidence type="ECO:0000313" key="2">
    <source>
        <dbReference type="Proteomes" id="UP001176941"/>
    </source>
</evidence>
<proteinExistence type="predicted"/>
<dbReference type="Proteomes" id="UP001176941">
    <property type="component" value="Chromosome 14"/>
</dbReference>
<accession>A0ABN8Y3Y1</accession>
<keyword evidence="2" id="KW-1185">Reference proteome</keyword>
<sequence>MEKYSEKNTSHSFCKYLLNSNHVLGTVLNDKDIVMNLPMDPIISHILSKAHLGSQGCFQLPECPLYAQLQRQILSKTNELQSSRLLAFWAPCSVCLPQGFGTHGYTDPAPARGLSSIS</sequence>
<reference evidence="1" key="1">
    <citation type="submission" date="2023-04" db="EMBL/GenBank/DDBJ databases">
        <authorList>
            <consortium name="ELIXIR-Norway"/>
        </authorList>
    </citation>
    <scope>NUCLEOTIDE SEQUENCE [LARGE SCALE GENOMIC DNA]</scope>
</reference>
<gene>
    <name evidence="1" type="ORF">MRATA1EN1_LOCUS5247</name>
</gene>
<dbReference type="EMBL" id="OX459950">
    <property type="protein sequence ID" value="CAI9156285.1"/>
    <property type="molecule type" value="Genomic_DNA"/>
</dbReference>
<protein>
    <submittedName>
        <fullName evidence="1">Uncharacterized protein</fullName>
    </submittedName>
</protein>
<organism evidence="1 2">
    <name type="scientific">Rangifer tarandus platyrhynchus</name>
    <name type="common">Svalbard reindeer</name>
    <dbReference type="NCBI Taxonomy" id="3082113"/>
    <lineage>
        <taxon>Eukaryota</taxon>
        <taxon>Metazoa</taxon>
        <taxon>Chordata</taxon>
        <taxon>Craniata</taxon>
        <taxon>Vertebrata</taxon>
        <taxon>Euteleostomi</taxon>
        <taxon>Mammalia</taxon>
        <taxon>Eutheria</taxon>
        <taxon>Laurasiatheria</taxon>
        <taxon>Artiodactyla</taxon>
        <taxon>Ruminantia</taxon>
        <taxon>Pecora</taxon>
        <taxon>Cervidae</taxon>
        <taxon>Odocoileinae</taxon>
        <taxon>Rangifer</taxon>
    </lineage>
</organism>